<organism evidence="1 2">
    <name type="scientific">Brenthis ino</name>
    <name type="common">lesser marbled fritillary</name>
    <dbReference type="NCBI Taxonomy" id="405034"/>
    <lineage>
        <taxon>Eukaryota</taxon>
        <taxon>Metazoa</taxon>
        <taxon>Ecdysozoa</taxon>
        <taxon>Arthropoda</taxon>
        <taxon>Hexapoda</taxon>
        <taxon>Insecta</taxon>
        <taxon>Pterygota</taxon>
        <taxon>Neoptera</taxon>
        <taxon>Endopterygota</taxon>
        <taxon>Lepidoptera</taxon>
        <taxon>Glossata</taxon>
        <taxon>Ditrysia</taxon>
        <taxon>Papilionoidea</taxon>
        <taxon>Nymphalidae</taxon>
        <taxon>Heliconiinae</taxon>
        <taxon>Argynnini</taxon>
        <taxon>Brenthis</taxon>
    </lineage>
</organism>
<protein>
    <submittedName>
        <fullName evidence="1">Uncharacterized protein</fullName>
    </submittedName>
</protein>
<keyword evidence="2" id="KW-1185">Reference proteome</keyword>
<proteinExistence type="predicted"/>
<dbReference type="Proteomes" id="UP000838878">
    <property type="component" value="Chromosome 2"/>
</dbReference>
<name>A0A8J9UJP1_9NEOP</name>
<sequence length="120" mass="12749">MRIIHYGGTCACDILWNGNTLESLGVSKRKIIRSTTMFAPNNANTPARAALVLWHNKSRLILINATSSRVAGGEGPVRARAPGTRPTAARRSLYLVSGVHATSANPPATSAARTRALDLT</sequence>
<feature type="non-terminal residue" evidence="1">
    <location>
        <position position="120"/>
    </location>
</feature>
<evidence type="ECO:0000313" key="2">
    <source>
        <dbReference type="Proteomes" id="UP000838878"/>
    </source>
</evidence>
<dbReference type="AlphaFoldDB" id="A0A8J9UJP1"/>
<dbReference type="EMBL" id="OV170222">
    <property type="protein sequence ID" value="CAH0721566.1"/>
    <property type="molecule type" value="Genomic_DNA"/>
</dbReference>
<reference evidence="1" key="1">
    <citation type="submission" date="2021-12" db="EMBL/GenBank/DDBJ databases">
        <authorList>
            <person name="Martin H S."/>
        </authorList>
    </citation>
    <scope>NUCLEOTIDE SEQUENCE</scope>
</reference>
<gene>
    <name evidence="1" type="ORF">BINO364_LOCUS7652</name>
</gene>
<accession>A0A8J9UJP1</accession>
<evidence type="ECO:0000313" key="1">
    <source>
        <dbReference type="EMBL" id="CAH0721566.1"/>
    </source>
</evidence>